<evidence type="ECO:0000256" key="2">
    <source>
        <dbReference type="RuleBase" id="RU362080"/>
    </source>
</evidence>
<sequence>MPSPAFDITSPLSDLVETTLKEGPQVVTKNGVETAVLVSIEEWKHLNPKAVTNAVPQHNTHGQESVARMLELRRGNLLPEGVTIQDLIREGRA</sequence>
<dbReference type="Gene3D" id="3.40.1620.10">
    <property type="entry name" value="YefM-like domain"/>
    <property type="match status" value="1"/>
</dbReference>
<dbReference type="NCBIfam" id="TIGR01552">
    <property type="entry name" value="phd_fam"/>
    <property type="match status" value="1"/>
</dbReference>
<gene>
    <name evidence="3" type="ORF">ACFPT7_21690</name>
</gene>
<evidence type="ECO:0000313" key="4">
    <source>
        <dbReference type="Proteomes" id="UP001596091"/>
    </source>
</evidence>
<reference evidence="4" key="1">
    <citation type="journal article" date="2019" name="Int. J. Syst. Evol. Microbiol.">
        <title>The Global Catalogue of Microorganisms (GCM) 10K type strain sequencing project: providing services to taxonomists for standard genome sequencing and annotation.</title>
        <authorList>
            <consortium name="The Broad Institute Genomics Platform"/>
            <consortium name="The Broad Institute Genome Sequencing Center for Infectious Disease"/>
            <person name="Wu L."/>
            <person name="Ma J."/>
        </authorList>
    </citation>
    <scope>NUCLEOTIDE SEQUENCE [LARGE SCALE GENOMIC DNA]</scope>
    <source>
        <strain evidence="4">JCM 4087</strain>
    </source>
</reference>
<keyword evidence="4" id="KW-1185">Reference proteome</keyword>
<name>A0ABW1EKZ9_9BACT</name>
<accession>A0ABW1EKZ9</accession>
<dbReference type="EMBL" id="JBHSPH010000010">
    <property type="protein sequence ID" value="MFC5864936.1"/>
    <property type="molecule type" value="Genomic_DNA"/>
</dbReference>
<protein>
    <recommendedName>
        <fullName evidence="2">Antitoxin</fullName>
    </recommendedName>
</protein>
<dbReference type="SUPFAM" id="SSF143120">
    <property type="entry name" value="YefM-like"/>
    <property type="match status" value="1"/>
</dbReference>
<evidence type="ECO:0000313" key="3">
    <source>
        <dbReference type="EMBL" id="MFC5864936.1"/>
    </source>
</evidence>
<dbReference type="InterPro" id="IPR036165">
    <property type="entry name" value="YefM-like_sf"/>
</dbReference>
<comment type="similarity">
    <text evidence="1 2">Belongs to the phD/YefM antitoxin family.</text>
</comment>
<evidence type="ECO:0000256" key="1">
    <source>
        <dbReference type="ARBA" id="ARBA00009981"/>
    </source>
</evidence>
<dbReference type="RefSeq" id="WP_263332275.1">
    <property type="nucleotide sequence ID" value="NZ_JAGSYH010000001.1"/>
</dbReference>
<dbReference type="InterPro" id="IPR006442">
    <property type="entry name" value="Antitoxin_Phd/YefM"/>
</dbReference>
<dbReference type="Proteomes" id="UP001596091">
    <property type="component" value="Unassembled WGS sequence"/>
</dbReference>
<organism evidence="3 4">
    <name type="scientific">Acidicapsa dinghuensis</name>
    <dbReference type="NCBI Taxonomy" id="2218256"/>
    <lineage>
        <taxon>Bacteria</taxon>
        <taxon>Pseudomonadati</taxon>
        <taxon>Acidobacteriota</taxon>
        <taxon>Terriglobia</taxon>
        <taxon>Terriglobales</taxon>
        <taxon>Acidobacteriaceae</taxon>
        <taxon>Acidicapsa</taxon>
    </lineage>
</organism>
<comment type="caution">
    <text evidence="3">The sequence shown here is derived from an EMBL/GenBank/DDBJ whole genome shotgun (WGS) entry which is preliminary data.</text>
</comment>
<comment type="function">
    <text evidence="2">Antitoxin component of a type II toxin-antitoxin (TA) system.</text>
</comment>
<proteinExistence type="inferred from homology"/>
<dbReference type="Pfam" id="PF02604">
    <property type="entry name" value="PhdYeFM_antitox"/>
    <property type="match status" value="1"/>
</dbReference>